<protein>
    <submittedName>
        <fullName evidence="1">Uncharacterized protein</fullName>
    </submittedName>
</protein>
<organism evidence="1 2">
    <name type="scientific">Lithospermum erythrorhizon</name>
    <name type="common">Purple gromwell</name>
    <name type="synonym">Lithospermum officinale var. erythrorhizon</name>
    <dbReference type="NCBI Taxonomy" id="34254"/>
    <lineage>
        <taxon>Eukaryota</taxon>
        <taxon>Viridiplantae</taxon>
        <taxon>Streptophyta</taxon>
        <taxon>Embryophyta</taxon>
        <taxon>Tracheophyta</taxon>
        <taxon>Spermatophyta</taxon>
        <taxon>Magnoliopsida</taxon>
        <taxon>eudicotyledons</taxon>
        <taxon>Gunneridae</taxon>
        <taxon>Pentapetalae</taxon>
        <taxon>asterids</taxon>
        <taxon>lamiids</taxon>
        <taxon>Boraginales</taxon>
        <taxon>Boraginaceae</taxon>
        <taxon>Boraginoideae</taxon>
        <taxon>Lithospermeae</taxon>
        <taxon>Lithospermum</taxon>
    </lineage>
</organism>
<proteinExistence type="predicted"/>
<dbReference type="EMBL" id="BAABME010022644">
    <property type="protein sequence ID" value="GAA0166264.1"/>
    <property type="molecule type" value="Genomic_DNA"/>
</dbReference>
<evidence type="ECO:0000313" key="1">
    <source>
        <dbReference type="EMBL" id="GAA0166264.1"/>
    </source>
</evidence>
<reference evidence="1 2" key="1">
    <citation type="submission" date="2024-01" db="EMBL/GenBank/DDBJ databases">
        <title>The complete chloroplast genome sequence of Lithospermum erythrorhizon: insights into the phylogenetic relationship among Boraginaceae species and the maternal lineages of purple gromwells.</title>
        <authorList>
            <person name="Okada T."/>
            <person name="Watanabe K."/>
        </authorList>
    </citation>
    <scope>NUCLEOTIDE SEQUENCE [LARGE SCALE GENOMIC DNA]</scope>
</reference>
<evidence type="ECO:0000313" key="2">
    <source>
        <dbReference type="Proteomes" id="UP001454036"/>
    </source>
</evidence>
<accession>A0AAV3QQA1</accession>
<gene>
    <name evidence="1" type="ORF">LIER_40157</name>
</gene>
<dbReference type="Proteomes" id="UP001454036">
    <property type="component" value="Unassembled WGS sequence"/>
</dbReference>
<keyword evidence="2" id="KW-1185">Reference proteome</keyword>
<name>A0AAV3QQA1_LITER</name>
<dbReference type="PANTHER" id="PTHR10492">
    <property type="match status" value="1"/>
</dbReference>
<sequence length="113" mass="13427">MDHEATELNMLYKEFLQYYVWHTQFKARTRRKRGIVIGRMCAVNPIENERYYLRVLLSNVRCPKSYDDLLIVNGVLSNSFQDVAYKRGLLHNDDDAEKTMEEASIYRMPDELC</sequence>
<dbReference type="AlphaFoldDB" id="A0AAV3QQA1"/>
<dbReference type="PANTHER" id="PTHR10492:SF57">
    <property type="entry name" value="ATP-DEPENDENT DNA HELICASE"/>
    <property type="match status" value="1"/>
</dbReference>
<comment type="caution">
    <text evidence="1">The sequence shown here is derived from an EMBL/GenBank/DDBJ whole genome shotgun (WGS) entry which is preliminary data.</text>
</comment>